<sequence length="422" mass="47411">MTREDKDDEDTGEPTDQMIAEDQASLLTMEDRFYMTYILFYSLGTAMLVPANFYTTATDYWMYKFRNTSTDLTNGSFNTENRTGMQAEFTSDYSIVSNVSNLAFLVLTILIVRKVTIVKRTIGGLCGTVVMFAITCVFVQINTDTSFCSVFMVTLFQMVSKFPPGYLAAILNGQSICGILAALLQIFSLSIGASSKTNGLVYFALGMFFIFMTLVGFLMTLARSEYFQHYLNKEVQIERPKVTKKMVFSIFNKIKYYIISMVIVLGCSIMIHPGVTSLVISTHKGNGNKWNDVFFVPVVTFLFYHVSDYFGRELARIIKKPGNGLVIFILSVIRIAFVPMLMLCNAQPRSHLPVAFDEDYVYIIFIIVFAFTNGYLMNLCVIYVPVVTTEEEKMIATVCILVFMVVSLGACSFISAALVKAL</sequence>
<keyword evidence="6 7" id="KW-0472">Membrane</keyword>
<dbReference type="InterPro" id="IPR002259">
    <property type="entry name" value="Eqnu_transpt"/>
</dbReference>
<evidence type="ECO:0000256" key="1">
    <source>
        <dbReference type="ARBA" id="ARBA00004141"/>
    </source>
</evidence>
<feature type="transmembrane region" description="Helical" evidence="7">
    <location>
        <begin position="323"/>
        <end position="342"/>
    </location>
</feature>
<evidence type="ECO:0000256" key="3">
    <source>
        <dbReference type="ARBA" id="ARBA00022448"/>
    </source>
</evidence>
<keyword evidence="9" id="KW-1185">Reference proteome</keyword>
<evidence type="ECO:0000256" key="7">
    <source>
        <dbReference type="SAM" id="Phobius"/>
    </source>
</evidence>
<dbReference type="AlphaFoldDB" id="A0A8J6HT73"/>
<feature type="transmembrane region" description="Helical" evidence="7">
    <location>
        <begin position="124"/>
        <end position="143"/>
    </location>
</feature>
<accession>A0A8J6HT73</accession>
<dbReference type="PIRSF" id="PIRSF016379">
    <property type="entry name" value="ENT"/>
    <property type="match status" value="1"/>
</dbReference>
<evidence type="ECO:0000256" key="6">
    <source>
        <dbReference type="ARBA" id="ARBA00023136"/>
    </source>
</evidence>
<feature type="transmembrane region" description="Helical" evidence="7">
    <location>
        <begin position="200"/>
        <end position="222"/>
    </location>
</feature>
<feature type="transmembrane region" description="Helical" evidence="7">
    <location>
        <begin position="362"/>
        <end position="386"/>
    </location>
</feature>
<proteinExistence type="inferred from homology"/>
<keyword evidence="3" id="KW-0813">Transport</keyword>
<dbReference type="GO" id="GO:0005886">
    <property type="term" value="C:plasma membrane"/>
    <property type="evidence" value="ECO:0007669"/>
    <property type="project" value="TreeGrafter"/>
</dbReference>
<reference evidence="8" key="1">
    <citation type="journal article" date="2020" name="J Insects Food Feed">
        <title>The yellow mealworm (Tenebrio molitor) genome: a resource for the emerging insects as food and feed industry.</title>
        <authorList>
            <person name="Eriksson T."/>
            <person name="Andere A."/>
            <person name="Kelstrup H."/>
            <person name="Emery V."/>
            <person name="Picard C."/>
        </authorList>
    </citation>
    <scope>NUCLEOTIDE SEQUENCE</scope>
    <source>
        <strain evidence="8">Stoneville</strain>
        <tissue evidence="8">Whole head</tissue>
    </source>
</reference>
<dbReference type="PANTHER" id="PTHR10332:SF88">
    <property type="entry name" value="EQUILIBRATIVE NUCLEOSIDE TRANSPORTER 1, ISOFORM A"/>
    <property type="match status" value="1"/>
</dbReference>
<name>A0A8J6HT73_TENMO</name>
<gene>
    <name evidence="8" type="ORF">GEV33_002997</name>
</gene>
<keyword evidence="4 7" id="KW-0812">Transmembrane</keyword>
<feature type="transmembrane region" description="Helical" evidence="7">
    <location>
        <begin position="33"/>
        <end position="54"/>
    </location>
</feature>
<organism evidence="8 9">
    <name type="scientific">Tenebrio molitor</name>
    <name type="common">Yellow mealworm beetle</name>
    <dbReference type="NCBI Taxonomy" id="7067"/>
    <lineage>
        <taxon>Eukaryota</taxon>
        <taxon>Metazoa</taxon>
        <taxon>Ecdysozoa</taxon>
        <taxon>Arthropoda</taxon>
        <taxon>Hexapoda</taxon>
        <taxon>Insecta</taxon>
        <taxon>Pterygota</taxon>
        <taxon>Neoptera</taxon>
        <taxon>Endopterygota</taxon>
        <taxon>Coleoptera</taxon>
        <taxon>Polyphaga</taxon>
        <taxon>Cucujiformia</taxon>
        <taxon>Tenebrionidae</taxon>
        <taxon>Tenebrio</taxon>
    </lineage>
</organism>
<evidence type="ECO:0000256" key="2">
    <source>
        <dbReference type="ARBA" id="ARBA00007965"/>
    </source>
</evidence>
<evidence type="ECO:0000256" key="4">
    <source>
        <dbReference type="ARBA" id="ARBA00022692"/>
    </source>
</evidence>
<dbReference type="Proteomes" id="UP000719412">
    <property type="component" value="Unassembled WGS sequence"/>
</dbReference>
<dbReference type="PANTHER" id="PTHR10332">
    <property type="entry name" value="EQUILIBRATIVE NUCLEOSIDE TRANSPORTER"/>
    <property type="match status" value="1"/>
</dbReference>
<dbReference type="GO" id="GO:0005337">
    <property type="term" value="F:nucleoside transmembrane transporter activity"/>
    <property type="evidence" value="ECO:0007669"/>
    <property type="project" value="InterPro"/>
</dbReference>
<evidence type="ECO:0000313" key="8">
    <source>
        <dbReference type="EMBL" id="KAH0819793.1"/>
    </source>
</evidence>
<evidence type="ECO:0000313" key="9">
    <source>
        <dbReference type="Proteomes" id="UP000719412"/>
    </source>
</evidence>
<evidence type="ECO:0008006" key="10">
    <source>
        <dbReference type="Google" id="ProtNLM"/>
    </source>
</evidence>
<protein>
    <recommendedName>
        <fullName evidence="10">Equilibrative nucleoside transporter 3</fullName>
    </recommendedName>
</protein>
<evidence type="ECO:0000256" key="5">
    <source>
        <dbReference type="ARBA" id="ARBA00022989"/>
    </source>
</evidence>
<comment type="subcellular location">
    <subcellularLocation>
        <location evidence="1">Membrane</location>
        <topology evidence="1">Multi-pass membrane protein</topology>
    </subcellularLocation>
</comment>
<feature type="transmembrane region" description="Helical" evidence="7">
    <location>
        <begin position="254"/>
        <end position="273"/>
    </location>
</feature>
<dbReference type="EMBL" id="JABDTM020013693">
    <property type="protein sequence ID" value="KAH0819793.1"/>
    <property type="molecule type" value="Genomic_DNA"/>
</dbReference>
<keyword evidence="5 7" id="KW-1133">Transmembrane helix</keyword>
<dbReference type="Pfam" id="PF01733">
    <property type="entry name" value="Nucleoside_tran"/>
    <property type="match status" value="2"/>
</dbReference>
<feature type="transmembrane region" description="Helical" evidence="7">
    <location>
        <begin position="93"/>
        <end position="112"/>
    </location>
</feature>
<comment type="similarity">
    <text evidence="2">Belongs to the SLC29A/ENT transporter (TC 2.A.57) family.</text>
</comment>
<feature type="transmembrane region" description="Helical" evidence="7">
    <location>
        <begin position="176"/>
        <end position="194"/>
    </location>
</feature>
<dbReference type="PRINTS" id="PR01130">
    <property type="entry name" value="DERENTRNSPRT"/>
</dbReference>
<comment type="caution">
    <text evidence="8">The sequence shown here is derived from an EMBL/GenBank/DDBJ whole genome shotgun (WGS) entry which is preliminary data.</text>
</comment>
<reference evidence="8" key="2">
    <citation type="submission" date="2021-08" db="EMBL/GenBank/DDBJ databases">
        <authorList>
            <person name="Eriksson T."/>
        </authorList>
    </citation>
    <scope>NUCLEOTIDE SEQUENCE</scope>
    <source>
        <strain evidence="8">Stoneville</strain>
        <tissue evidence="8">Whole head</tissue>
    </source>
</reference>
<feature type="transmembrane region" description="Helical" evidence="7">
    <location>
        <begin position="398"/>
        <end position="419"/>
    </location>
</feature>